<dbReference type="RefSeq" id="WP_278159398.1">
    <property type="nucleotide sequence ID" value="NZ_CP121252.1"/>
</dbReference>
<feature type="transmembrane region" description="Helical" evidence="1">
    <location>
        <begin position="229"/>
        <end position="251"/>
    </location>
</feature>
<feature type="transmembrane region" description="Helical" evidence="1">
    <location>
        <begin position="304"/>
        <end position="321"/>
    </location>
</feature>
<protein>
    <recommendedName>
        <fullName evidence="4">ABC-2 type transport system permease protein</fullName>
    </recommendedName>
</protein>
<feature type="transmembrane region" description="Helical" evidence="1">
    <location>
        <begin position="327"/>
        <end position="348"/>
    </location>
</feature>
<dbReference type="Proteomes" id="UP001219037">
    <property type="component" value="Chromosome"/>
</dbReference>
<feature type="transmembrane region" description="Helical" evidence="1">
    <location>
        <begin position="55"/>
        <end position="78"/>
    </location>
</feature>
<keyword evidence="1" id="KW-0472">Membrane</keyword>
<proteinExistence type="predicted"/>
<feature type="transmembrane region" description="Helical" evidence="1">
    <location>
        <begin position="480"/>
        <end position="500"/>
    </location>
</feature>
<feature type="transmembrane region" description="Helical" evidence="1">
    <location>
        <begin position="276"/>
        <end position="297"/>
    </location>
</feature>
<keyword evidence="1" id="KW-1133">Transmembrane helix</keyword>
<organism evidence="2 3">
    <name type="scientific">Citricoccus muralis</name>
    <dbReference type="NCBI Taxonomy" id="169134"/>
    <lineage>
        <taxon>Bacteria</taxon>
        <taxon>Bacillati</taxon>
        <taxon>Actinomycetota</taxon>
        <taxon>Actinomycetes</taxon>
        <taxon>Micrococcales</taxon>
        <taxon>Micrococcaceae</taxon>
        <taxon>Citricoccus</taxon>
    </lineage>
</organism>
<reference evidence="2 3" key="1">
    <citation type="submission" date="2023-04" db="EMBL/GenBank/DDBJ databases">
        <title>Funneling lignin-derived compounds into biodiesel using alkali-halophilic Citricoccus sp. P2.</title>
        <authorList>
            <person name="Luo C.-B."/>
        </authorList>
    </citation>
    <scope>NUCLEOTIDE SEQUENCE [LARGE SCALE GENOMIC DNA]</scope>
    <source>
        <strain evidence="2 3">P2</strain>
    </source>
</reference>
<feature type="transmembrane region" description="Helical" evidence="1">
    <location>
        <begin position="21"/>
        <end position="43"/>
    </location>
</feature>
<feature type="transmembrane region" description="Helical" evidence="1">
    <location>
        <begin position="449"/>
        <end position="474"/>
    </location>
</feature>
<name>A0ABY8H9K2_9MICC</name>
<keyword evidence="1" id="KW-0812">Transmembrane</keyword>
<evidence type="ECO:0008006" key="4">
    <source>
        <dbReference type="Google" id="ProtNLM"/>
    </source>
</evidence>
<dbReference type="EMBL" id="CP121252">
    <property type="protein sequence ID" value="WFP17701.1"/>
    <property type="molecule type" value="Genomic_DNA"/>
</dbReference>
<evidence type="ECO:0000313" key="3">
    <source>
        <dbReference type="Proteomes" id="UP001219037"/>
    </source>
</evidence>
<accession>A0ABY8H9K2</accession>
<evidence type="ECO:0000256" key="1">
    <source>
        <dbReference type="SAM" id="Phobius"/>
    </source>
</evidence>
<feature type="transmembrane region" description="Helical" evidence="1">
    <location>
        <begin position="172"/>
        <end position="192"/>
    </location>
</feature>
<gene>
    <name evidence="2" type="ORF">P8192_06250</name>
</gene>
<feature type="transmembrane region" description="Helical" evidence="1">
    <location>
        <begin position="376"/>
        <end position="398"/>
    </location>
</feature>
<sequence length="526" mass="54822">MVAHLISLRFRLTIAGWKRSTMVLVMTLIGVVYALGLLFAMILGMTALGSADTELRGTVVVLIGAVLVLAWLVVPLFASGMDQSMEPRNFVTYGIQTPVLITGLGLGALTTMTGAFTLLASIAMILPWRDNVVVMLTALVGALLGTVFCICLAHGVTGLLSAMTGRRRVRETLSLIAFIPLMLAGVIFGTAVESIPGLIEQLPGVLGVLVWTPLGSFTGSAWTASQGDLGLAAAQLGVSLVWVLGAIWLWVTAVRRSIDRAPSSGTSSRSTRGTGLFARFPATPAGAIAARSIIYWLKDPRYSASLIMVPLMVVVLIFLGAQSGSSVIVLLIGPLVGLLLGFAIQADLSYDGAALSMHITTGVTGQDDRRGRVSALLIWAVPATIGATVIGAAVTGAWNLLPAALGLGMTLLLGGAGLSALISARFVYPVPAPGASPFATPQGSMMRTAMVQMVSLLATVVVTLPAVVLSIVALVNGDTLWNLIALAVGLVNGVIVLWIGMKLGAAWYDSTSDKTYQQVLRYVSSQ</sequence>
<feature type="transmembrane region" description="Helical" evidence="1">
    <location>
        <begin position="404"/>
        <end position="428"/>
    </location>
</feature>
<dbReference type="PRINTS" id="PR00173">
    <property type="entry name" value="EDTRNSPORT"/>
</dbReference>
<evidence type="ECO:0000313" key="2">
    <source>
        <dbReference type="EMBL" id="WFP17701.1"/>
    </source>
</evidence>
<keyword evidence="3" id="KW-1185">Reference proteome</keyword>
<feature type="transmembrane region" description="Helical" evidence="1">
    <location>
        <begin position="132"/>
        <end position="160"/>
    </location>
</feature>
<feature type="transmembrane region" description="Helical" evidence="1">
    <location>
        <begin position="99"/>
        <end position="126"/>
    </location>
</feature>